<feature type="non-terminal residue" evidence="3">
    <location>
        <position position="299"/>
    </location>
</feature>
<organism evidence="3 4">
    <name type="scientific">Halorubrum pallidum</name>
    <dbReference type="NCBI Taxonomy" id="1526114"/>
    <lineage>
        <taxon>Archaea</taxon>
        <taxon>Methanobacteriati</taxon>
        <taxon>Methanobacteriota</taxon>
        <taxon>Stenosarchaea group</taxon>
        <taxon>Halobacteria</taxon>
        <taxon>Halobacteriales</taxon>
        <taxon>Haloferacaceae</taxon>
        <taxon>Halorubrum</taxon>
    </lineage>
</organism>
<dbReference type="PANTHER" id="PTHR42210:SF1">
    <property type="entry name" value="DNA POLYMERASE II LARGE SUBUNIT"/>
    <property type="match status" value="1"/>
</dbReference>
<evidence type="ECO:0000256" key="1">
    <source>
        <dbReference type="SAM" id="MobiDB-lite"/>
    </source>
</evidence>
<reference evidence="3 4" key="1">
    <citation type="journal article" date="2019" name="Int. J. Syst. Evol. Microbiol.">
        <title>The Global Catalogue of Microorganisms (GCM) 10K type strain sequencing project: providing services to taxonomists for standard genome sequencing and annotation.</title>
        <authorList>
            <consortium name="The Broad Institute Genomics Platform"/>
            <consortium name="The Broad Institute Genome Sequencing Center for Infectious Disease"/>
            <person name="Wu L."/>
            <person name="Ma J."/>
        </authorList>
    </citation>
    <scope>NUCLEOTIDE SEQUENCE [LARGE SCALE GENOMIC DNA]</scope>
    <source>
        <strain evidence="3 4">PJ61</strain>
    </source>
</reference>
<dbReference type="AlphaFoldDB" id="A0ABD5T9X5"/>
<dbReference type="PANTHER" id="PTHR42210">
    <property type="entry name" value="DNA POLYMERASE II LARGE SUBUNIT"/>
    <property type="match status" value="1"/>
</dbReference>
<dbReference type="InterPro" id="IPR004475">
    <property type="entry name" value="PolC_DP2"/>
</dbReference>
<dbReference type="GO" id="GO:0003887">
    <property type="term" value="F:DNA-directed DNA polymerase activity"/>
    <property type="evidence" value="ECO:0007669"/>
    <property type="project" value="UniProtKB-EC"/>
</dbReference>
<gene>
    <name evidence="3" type="ORF">ACFQDD_12345</name>
</gene>
<protein>
    <submittedName>
        <fullName evidence="3">DNA polymerase II large subunit</fullName>
        <ecNumber evidence="3">2.7.7.7</ecNumber>
    </submittedName>
</protein>
<dbReference type="EC" id="2.7.7.7" evidence="3"/>
<dbReference type="Pfam" id="PF03833">
    <property type="entry name" value="PolC_DP2_N"/>
    <property type="match status" value="1"/>
</dbReference>
<evidence type="ECO:0000313" key="4">
    <source>
        <dbReference type="Proteomes" id="UP001596274"/>
    </source>
</evidence>
<dbReference type="EMBL" id="JBHSWT010000723">
    <property type="protein sequence ID" value="MFC6772293.1"/>
    <property type="molecule type" value="Genomic_DNA"/>
</dbReference>
<dbReference type="Proteomes" id="UP001596274">
    <property type="component" value="Unassembled WGS sequence"/>
</dbReference>
<keyword evidence="4" id="KW-1185">Reference proteome</keyword>
<accession>A0ABD5T9X5</accession>
<comment type="caution">
    <text evidence="3">The sequence shown here is derived from an EMBL/GenBank/DDBJ whole genome shotgun (WGS) entry which is preliminary data.</text>
</comment>
<proteinExistence type="predicted"/>
<evidence type="ECO:0000313" key="3">
    <source>
        <dbReference type="EMBL" id="MFC6772293.1"/>
    </source>
</evidence>
<feature type="region of interest" description="Disordered" evidence="1">
    <location>
        <begin position="279"/>
        <end position="299"/>
    </location>
</feature>
<evidence type="ECO:0000259" key="2">
    <source>
        <dbReference type="Pfam" id="PF03833"/>
    </source>
</evidence>
<dbReference type="InterPro" id="IPR016033">
    <property type="entry name" value="PolC_DP2_N"/>
</dbReference>
<keyword evidence="3" id="KW-0548">Nucleotidyltransferase</keyword>
<name>A0ABD5T9X5_9EURY</name>
<feature type="domain" description="DNA polymerase II large subunit DP2 N-terminal" evidence="2">
    <location>
        <begin position="7"/>
        <end position="276"/>
    </location>
</feature>
<sequence length="299" mass="32826">MRPDDERYFARIEDRLDEAWDVAEAAKRQGHDPRPEIEIPVARDMADRVENILGIDGVAERVRELEGEMSREEAALELVKDFVDGNVGDYDSREGKVEGAVRTAVALLTEGVVAAPIEGIDRVELLENDDGTEFVNVYYAGPIRSAGGTAQALSVLVADYARSLLGIDEYKPRDEEVERYAEEIALYDTETGLQYTPKDKESKFIAKHIPIMLDGEATSDEEVSGFRDLERVDTNSARGGMCLVAAEGIALKAPKIQRYTRDLDEVDWPWLQDLIDGTIGKDGAGDGDAVESGGGDDAD</sequence>
<keyword evidence="3" id="KW-0808">Transferase</keyword>